<sequence length="252" mass="28246">MGILNSLIFIILLFSSASAQTLIEMLPNRPRRNDDDDLFCDSWRLSVETNNAGMWNTIPAKCVKFVVEYVNGDRYASDSAVVAGYSLDFARTVPITGDGMDVWVFDIDETLLSNLPYYAAHDYGSEVFNETAFDEWVVEARAPALPASLQLYEELRGLGYQIVLLTGRAEVQRNATVENLLFAGYHAWKRLYLREASDLGKTAVAYKSEKRAELEAQGYRIHGSSGDQWSDLIGSPMASRSFKLPNPLYFIA</sequence>
<comment type="caution">
    <text evidence="1">The sequence shown here is derived from an EMBL/GenBank/DDBJ whole genome shotgun (WGS) entry which is preliminary data.</text>
</comment>
<dbReference type="Proteomes" id="UP000827976">
    <property type="component" value="Chromosome 17"/>
</dbReference>
<keyword evidence="2" id="KW-1185">Reference proteome</keyword>
<name>A0ACB7UBD6_DIOAL</name>
<proteinExistence type="predicted"/>
<keyword evidence="1" id="KW-0378">Hydrolase</keyword>
<accession>A0ACB7UBD6</accession>
<organism evidence="1 2">
    <name type="scientific">Dioscorea alata</name>
    <name type="common">Purple yam</name>
    <dbReference type="NCBI Taxonomy" id="55571"/>
    <lineage>
        <taxon>Eukaryota</taxon>
        <taxon>Viridiplantae</taxon>
        <taxon>Streptophyta</taxon>
        <taxon>Embryophyta</taxon>
        <taxon>Tracheophyta</taxon>
        <taxon>Spermatophyta</taxon>
        <taxon>Magnoliopsida</taxon>
        <taxon>Liliopsida</taxon>
        <taxon>Dioscoreales</taxon>
        <taxon>Dioscoreaceae</taxon>
        <taxon>Dioscorea</taxon>
    </lineage>
</organism>
<evidence type="ECO:0000313" key="2">
    <source>
        <dbReference type="Proteomes" id="UP000827976"/>
    </source>
</evidence>
<protein>
    <submittedName>
        <fullName evidence="1">Acid phosphatase protein</fullName>
        <ecNumber evidence="1">3.1.3.2</ecNumber>
    </submittedName>
</protein>
<evidence type="ECO:0000313" key="1">
    <source>
        <dbReference type="EMBL" id="KAH7657611.1"/>
    </source>
</evidence>
<gene>
    <name evidence="1" type="ORF">IHE45_17G032900</name>
</gene>
<reference evidence="2" key="1">
    <citation type="journal article" date="2022" name="Nat. Commun.">
        <title>Chromosome evolution and the genetic basis of agronomically important traits in greater yam.</title>
        <authorList>
            <person name="Bredeson J.V."/>
            <person name="Lyons J.B."/>
            <person name="Oniyinde I.O."/>
            <person name="Okereke N.R."/>
            <person name="Kolade O."/>
            <person name="Nnabue I."/>
            <person name="Nwadili C.O."/>
            <person name="Hribova E."/>
            <person name="Parker M."/>
            <person name="Nwogha J."/>
            <person name="Shu S."/>
            <person name="Carlson J."/>
            <person name="Kariba R."/>
            <person name="Muthemba S."/>
            <person name="Knop K."/>
            <person name="Barton G.J."/>
            <person name="Sherwood A.V."/>
            <person name="Lopez-Montes A."/>
            <person name="Asiedu R."/>
            <person name="Jamnadass R."/>
            <person name="Muchugi A."/>
            <person name="Goodstein D."/>
            <person name="Egesi C.N."/>
            <person name="Featherston J."/>
            <person name="Asfaw A."/>
            <person name="Simpson G.G."/>
            <person name="Dolezel J."/>
            <person name="Hendre P.S."/>
            <person name="Van Deynze A."/>
            <person name="Kumar P.L."/>
            <person name="Obidiegwu J.E."/>
            <person name="Bhattacharjee R."/>
            <person name="Rokhsar D.S."/>
        </authorList>
    </citation>
    <scope>NUCLEOTIDE SEQUENCE [LARGE SCALE GENOMIC DNA]</scope>
    <source>
        <strain evidence="2">cv. TDa95/00328</strain>
    </source>
</reference>
<dbReference type="EC" id="3.1.3.2" evidence="1"/>
<dbReference type="EMBL" id="CM037027">
    <property type="protein sequence ID" value="KAH7657611.1"/>
    <property type="molecule type" value="Genomic_DNA"/>
</dbReference>